<dbReference type="RefSeq" id="WP_236891125.1">
    <property type="nucleotide sequence ID" value="NZ_AP024488.1"/>
</dbReference>
<protein>
    <submittedName>
        <fullName evidence="1">Uncharacterized protein</fullName>
    </submittedName>
</protein>
<evidence type="ECO:0000313" key="1">
    <source>
        <dbReference type="EMBL" id="BCS94819.1"/>
    </source>
</evidence>
<reference evidence="1 2" key="1">
    <citation type="submission" date="2021-02" db="EMBL/GenBank/DDBJ databases">
        <title>Complete genome of Desulfoluna sp. strain ASN36.</title>
        <authorList>
            <person name="Takahashi A."/>
            <person name="Kojima H."/>
            <person name="Fukui M."/>
        </authorList>
    </citation>
    <scope>NUCLEOTIDE SEQUENCE [LARGE SCALE GENOMIC DNA]</scope>
    <source>
        <strain evidence="1 2">ASN36</strain>
    </source>
</reference>
<evidence type="ECO:0000313" key="2">
    <source>
        <dbReference type="Proteomes" id="UP001320148"/>
    </source>
</evidence>
<name>A0ABM7PCD3_9BACT</name>
<organism evidence="1 2">
    <name type="scientific">Desulfoluna limicola</name>
    <dbReference type="NCBI Taxonomy" id="2810562"/>
    <lineage>
        <taxon>Bacteria</taxon>
        <taxon>Pseudomonadati</taxon>
        <taxon>Thermodesulfobacteriota</taxon>
        <taxon>Desulfobacteria</taxon>
        <taxon>Desulfobacterales</taxon>
        <taxon>Desulfolunaceae</taxon>
        <taxon>Desulfoluna</taxon>
    </lineage>
</organism>
<dbReference type="Proteomes" id="UP001320148">
    <property type="component" value="Chromosome"/>
</dbReference>
<dbReference type="EMBL" id="AP024488">
    <property type="protein sequence ID" value="BCS94819.1"/>
    <property type="molecule type" value="Genomic_DNA"/>
</dbReference>
<accession>A0ABM7PCD3</accession>
<gene>
    <name evidence="1" type="ORF">DSLASN_04510</name>
</gene>
<proteinExistence type="predicted"/>
<sequence>MHTIRAILSETPAILGIFVITPDEVVALAHAHATNAPPACPAGNLNRLYHDAAGLLPDSREVSLSFGATCVTLRPLRLDWVLAVHHQRECDAAPFDALQAATQGLPKTDRELEDEEFSILTPDDVMSGELAPWLVPLMRLLEEVSGKPPQATFHQAVNEWIDLEDPSHEGLHHFSAIIAATISDPSKRSLYVEKAKGILTSGERVDKGGEMP</sequence>
<keyword evidence="2" id="KW-1185">Reference proteome</keyword>